<keyword evidence="4" id="KW-0547">Nucleotide-binding</keyword>
<name>A0AAU9JS08_9CILI</name>
<evidence type="ECO:0000313" key="10">
    <source>
        <dbReference type="EMBL" id="CAG9327735.1"/>
    </source>
</evidence>
<evidence type="ECO:0000256" key="7">
    <source>
        <dbReference type="ARBA" id="ARBA00023136"/>
    </source>
</evidence>
<feature type="transmembrane region" description="Helical" evidence="8">
    <location>
        <begin position="385"/>
        <end position="409"/>
    </location>
</feature>
<feature type="transmembrane region" description="Helical" evidence="8">
    <location>
        <begin position="606"/>
        <end position="629"/>
    </location>
</feature>
<dbReference type="Gene3D" id="3.40.50.300">
    <property type="entry name" value="P-loop containing nucleotide triphosphate hydrolases"/>
    <property type="match status" value="1"/>
</dbReference>
<dbReference type="InterPro" id="IPR017871">
    <property type="entry name" value="ABC_transporter-like_CS"/>
</dbReference>
<dbReference type="InterPro" id="IPR050352">
    <property type="entry name" value="ABCG_transporters"/>
</dbReference>
<protein>
    <recommendedName>
        <fullName evidence="9">ABC transporter domain-containing protein</fullName>
    </recommendedName>
</protein>
<comment type="caution">
    <text evidence="10">The sequence shown here is derived from an EMBL/GenBank/DDBJ whole genome shotgun (WGS) entry which is preliminary data.</text>
</comment>
<keyword evidence="7 8" id="KW-0472">Membrane</keyword>
<dbReference type="Proteomes" id="UP001162131">
    <property type="component" value="Unassembled WGS sequence"/>
</dbReference>
<dbReference type="GO" id="GO:0140359">
    <property type="term" value="F:ABC-type transporter activity"/>
    <property type="evidence" value="ECO:0007669"/>
    <property type="project" value="InterPro"/>
</dbReference>
<keyword evidence="6 8" id="KW-1133">Transmembrane helix</keyword>
<dbReference type="GO" id="GO:0005524">
    <property type="term" value="F:ATP binding"/>
    <property type="evidence" value="ECO:0007669"/>
    <property type="project" value="UniProtKB-KW"/>
</dbReference>
<keyword evidence="11" id="KW-1185">Reference proteome</keyword>
<dbReference type="Pfam" id="PF01061">
    <property type="entry name" value="ABC2_membrane"/>
    <property type="match status" value="1"/>
</dbReference>
<proteinExistence type="predicted"/>
<dbReference type="PANTHER" id="PTHR48041">
    <property type="entry name" value="ABC TRANSPORTER G FAMILY MEMBER 28"/>
    <property type="match status" value="1"/>
</dbReference>
<keyword evidence="3 8" id="KW-0812">Transmembrane</keyword>
<gene>
    <name evidence="10" type="ORF">BSTOLATCC_MIC44363</name>
</gene>
<evidence type="ECO:0000256" key="6">
    <source>
        <dbReference type="ARBA" id="ARBA00022989"/>
    </source>
</evidence>
<dbReference type="GO" id="GO:0016020">
    <property type="term" value="C:membrane"/>
    <property type="evidence" value="ECO:0007669"/>
    <property type="project" value="UniProtKB-SubCell"/>
</dbReference>
<feature type="transmembrane region" description="Helical" evidence="8">
    <location>
        <begin position="495"/>
        <end position="518"/>
    </location>
</feature>
<keyword evidence="2" id="KW-0813">Transport</keyword>
<evidence type="ECO:0000256" key="5">
    <source>
        <dbReference type="ARBA" id="ARBA00022840"/>
    </source>
</evidence>
<dbReference type="PROSITE" id="PS00211">
    <property type="entry name" value="ABC_TRANSPORTER_1"/>
    <property type="match status" value="1"/>
</dbReference>
<dbReference type="InterPro" id="IPR027417">
    <property type="entry name" value="P-loop_NTPase"/>
</dbReference>
<feature type="transmembrane region" description="Helical" evidence="8">
    <location>
        <begin position="465"/>
        <end position="483"/>
    </location>
</feature>
<keyword evidence="5" id="KW-0067">ATP-binding</keyword>
<comment type="subcellular location">
    <subcellularLocation>
        <location evidence="1">Membrane</location>
        <topology evidence="1">Multi-pass membrane protein</topology>
    </subcellularLocation>
</comment>
<evidence type="ECO:0000313" key="11">
    <source>
        <dbReference type="Proteomes" id="UP001162131"/>
    </source>
</evidence>
<dbReference type="EMBL" id="CAJZBQ010000044">
    <property type="protein sequence ID" value="CAG9327735.1"/>
    <property type="molecule type" value="Genomic_DNA"/>
</dbReference>
<evidence type="ECO:0000256" key="3">
    <source>
        <dbReference type="ARBA" id="ARBA00022692"/>
    </source>
</evidence>
<evidence type="ECO:0000256" key="8">
    <source>
        <dbReference type="SAM" id="Phobius"/>
    </source>
</evidence>
<evidence type="ECO:0000256" key="1">
    <source>
        <dbReference type="ARBA" id="ARBA00004141"/>
    </source>
</evidence>
<dbReference type="InterPro" id="IPR013525">
    <property type="entry name" value="ABC2_TM"/>
</dbReference>
<sequence length="638" mass="70773">MSGNSPSPALRISDINTEEISNSNYNSSGDQSVEMVSLKKTSDSKIQIQLVWEKIECTVKTKKGSESILKGVSGYSNPGEILAIMGSSGAGKTTLISILAGQIASISGSHISGKITANGNDIRKISYRSHCAYVTQEDTLLSTLTARESLMFSSRLRCPGTLEEHKNRVNKILDDLRLDNIADNVIGSVVKKGVSGGERRRICIGIELITEPSILILDEPTSGLDSYTADIVFTLLVEQSQKGRNIISTVHQPSSMIFNKFDRLILMSEGQFVYQGGAKKSRKYFAALGYKCPRHVLPSDYYMKIMHVVNRYEQTEEEKETLKILIESYESQDSTSGQKTLETVNYDYDLNEKPHKIGFFERLLILFKRASKNARRNVIFSRVKFIQAIGISILFVLIFNDLGTGATAIQNRNGILFMLSLTAFTLGSQNELLCFPSERPLFLKESGQGLYDSFSYFIAKSLTELPNLVIAVLLECLIVYWAVGLNNHDASKFFIFYAIMLLFNMCGNSFGLFTGSLFKSQSGAMAGGPLITIPFVIFGGSFANLNSLPAAFSWIQYISPYKYGYEALSINEYTDLNLYCQTCDPATDKGCIPCDPLGQQGFEDSLGIAILAIILEGWGMWMITSLILFRLSWQAKKQ</sequence>
<dbReference type="SMART" id="SM00382">
    <property type="entry name" value="AAA"/>
    <property type="match status" value="1"/>
</dbReference>
<accession>A0AAU9JS08</accession>
<evidence type="ECO:0000259" key="9">
    <source>
        <dbReference type="PROSITE" id="PS50893"/>
    </source>
</evidence>
<dbReference type="SUPFAM" id="SSF52540">
    <property type="entry name" value="P-loop containing nucleoside triphosphate hydrolases"/>
    <property type="match status" value="1"/>
</dbReference>
<feature type="transmembrane region" description="Helical" evidence="8">
    <location>
        <begin position="530"/>
        <end position="555"/>
    </location>
</feature>
<dbReference type="Pfam" id="PF19055">
    <property type="entry name" value="ABC2_membrane_7"/>
    <property type="match status" value="1"/>
</dbReference>
<evidence type="ECO:0000256" key="4">
    <source>
        <dbReference type="ARBA" id="ARBA00022741"/>
    </source>
</evidence>
<dbReference type="InterPro" id="IPR043926">
    <property type="entry name" value="ABCG_dom"/>
</dbReference>
<feature type="domain" description="ABC transporter" evidence="9">
    <location>
        <begin position="46"/>
        <end position="294"/>
    </location>
</feature>
<dbReference type="InterPro" id="IPR003439">
    <property type="entry name" value="ABC_transporter-like_ATP-bd"/>
</dbReference>
<dbReference type="Pfam" id="PF00005">
    <property type="entry name" value="ABC_tran"/>
    <property type="match status" value="1"/>
</dbReference>
<reference evidence="10" key="1">
    <citation type="submission" date="2021-09" db="EMBL/GenBank/DDBJ databases">
        <authorList>
            <consortium name="AG Swart"/>
            <person name="Singh M."/>
            <person name="Singh A."/>
            <person name="Seah K."/>
            <person name="Emmerich C."/>
        </authorList>
    </citation>
    <scope>NUCLEOTIDE SEQUENCE</scope>
    <source>
        <strain evidence="10">ATCC30299</strain>
    </source>
</reference>
<dbReference type="InterPro" id="IPR003593">
    <property type="entry name" value="AAA+_ATPase"/>
</dbReference>
<dbReference type="GO" id="GO:0016887">
    <property type="term" value="F:ATP hydrolysis activity"/>
    <property type="evidence" value="ECO:0007669"/>
    <property type="project" value="InterPro"/>
</dbReference>
<dbReference type="CDD" id="cd03213">
    <property type="entry name" value="ABCG_EPDR"/>
    <property type="match status" value="1"/>
</dbReference>
<dbReference type="AlphaFoldDB" id="A0AAU9JS08"/>
<organism evidence="10 11">
    <name type="scientific">Blepharisma stoltei</name>
    <dbReference type="NCBI Taxonomy" id="1481888"/>
    <lineage>
        <taxon>Eukaryota</taxon>
        <taxon>Sar</taxon>
        <taxon>Alveolata</taxon>
        <taxon>Ciliophora</taxon>
        <taxon>Postciliodesmatophora</taxon>
        <taxon>Heterotrichea</taxon>
        <taxon>Heterotrichida</taxon>
        <taxon>Blepharismidae</taxon>
        <taxon>Blepharisma</taxon>
    </lineage>
</organism>
<dbReference type="PROSITE" id="PS50893">
    <property type="entry name" value="ABC_TRANSPORTER_2"/>
    <property type="match status" value="1"/>
</dbReference>
<dbReference type="PANTHER" id="PTHR48041:SF139">
    <property type="entry name" value="PROTEIN SCARLET"/>
    <property type="match status" value="1"/>
</dbReference>
<evidence type="ECO:0000256" key="2">
    <source>
        <dbReference type="ARBA" id="ARBA00022448"/>
    </source>
</evidence>